<dbReference type="Proteomes" id="UP001186944">
    <property type="component" value="Unassembled WGS sequence"/>
</dbReference>
<dbReference type="InterPro" id="IPR006028">
    <property type="entry name" value="GABAA/Glycine_rcpt"/>
</dbReference>
<evidence type="ECO:0000256" key="6">
    <source>
        <dbReference type="ARBA" id="ARBA00023018"/>
    </source>
</evidence>
<feature type="domain" description="Neurotransmitter-gated ion-channel transmembrane" evidence="18">
    <location>
        <begin position="278"/>
        <end position="388"/>
    </location>
</feature>
<organism evidence="19 20">
    <name type="scientific">Pinctada imbricata</name>
    <name type="common">Atlantic pearl-oyster</name>
    <name type="synonym">Pinctada martensii</name>
    <dbReference type="NCBI Taxonomy" id="66713"/>
    <lineage>
        <taxon>Eukaryota</taxon>
        <taxon>Metazoa</taxon>
        <taxon>Spiralia</taxon>
        <taxon>Lophotrochozoa</taxon>
        <taxon>Mollusca</taxon>
        <taxon>Bivalvia</taxon>
        <taxon>Autobranchia</taxon>
        <taxon>Pteriomorphia</taxon>
        <taxon>Pterioida</taxon>
        <taxon>Pterioidea</taxon>
        <taxon>Pteriidae</taxon>
        <taxon>Pinctada</taxon>
    </lineage>
</organism>
<dbReference type="InterPro" id="IPR006201">
    <property type="entry name" value="Neur_channel"/>
</dbReference>
<dbReference type="GO" id="GO:0045211">
    <property type="term" value="C:postsynaptic membrane"/>
    <property type="evidence" value="ECO:0007669"/>
    <property type="project" value="UniProtKB-SubCell"/>
</dbReference>
<dbReference type="InterPro" id="IPR006202">
    <property type="entry name" value="Neur_chan_lig-bd"/>
</dbReference>
<dbReference type="EMBL" id="VSWD01000006">
    <property type="protein sequence ID" value="KAK3100578.1"/>
    <property type="molecule type" value="Genomic_DNA"/>
</dbReference>
<dbReference type="InterPro" id="IPR036734">
    <property type="entry name" value="Neur_chan_lig-bd_sf"/>
</dbReference>
<keyword evidence="13" id="KW-0628">Postsynaptic cell membrane</keyword>
<feature type="transmembrane region" description="Helical" evidence="16">
    <location>
        <begin position="278"/>
        <end position="297"/>
    </location>
</feature>
<dbReference type="AlphaFoldDB" id="A0AA89C4D7"/>
<evidence type="ECO:0000256" key="8">
    <source>
        <dbReference type="ARBA" id="ARBA00023136"/>
    </source>
</evidence>
<proteinExistence type="inferred from homology"/>
<dbReference type="GO" id="GO:0034707">
    <property type="term" value="C:chloride channel complex"/>
    <property type="evidence" value="ECO:0007669"/>
    <property type="project" value="UniProtKB-KW"/>
</dbReference>
<dbReference type="FunFam" id="1.20.58.390:FF:000067">
    <property type="entry name" value="Glycine receptor subunit alpha-2"/>
    <property type="match status" value="1"/>
</dbReference>
<dbReference type="CDD" id="cd18991">
    <property type="entry name" value="LGIC_ECD_GlyR"/>
    <property type="match status" value="1"/>
</dbReference>
<keyword evidence="7 16" id="KW-0406">Ion transport</keyword>
<evidence type="ECO:0000256" key="16">
    <source>
        <dbReference type="RuleBase" id="RU000687"/>
    </source>
</evidence>
<keyword evidence="11" id="KW-0325">Glycoprotein</keyword>
<keyword evidence="14 16" id="KW-0407">Ion channel</keyword>
<comment type="similarity">
    <text evidence="16">Belongs to the ligand-gated ion channel (TC 1.A.9) family.</text>
</comment>
<keyword evidence="2" id="KW-1003">Cell membrane</keyword>
<evidence type="ECO:0000313" key="19">
    <source>
        <dbReference type="EMBL" id="KAK3100578.1"/>
    </source>
</evidence>
<evidence type="ECO:0000256" key="5">
    <source>
        <dbReference type="ARBA" id="ARBA00022989"/>
    </source>
</evidence>
<evidence type="ECO:0008006" key="21">
    <source>
        <dbReference type="Google" id="ProtNLM"/>
    </source>
</evidence>
<dbReference type="NCBIfam" id="TIGR00860">
    <property type="entry name" value="LIC"/>
    <property type="match status" value="1"/>
</dbReference>
<keyword evidence="9" id="KW-1015">Disulfide bond</keyword>
<dbReference type="SUPFAM" id="SSF63712">
    <property type="entry name" value="Nicotinic receptor ligand binding domain-like"/>
    <property type="match status" value="1"/>
</dbReference>
<dbReference type="Pfam" id="PF02931">
    <property type="entry name" value="Neur_chan_LBD"/>
    <property type="match status" value="1"/>
</dbReference>
<evidence type="ECO:0000256" key="4">
    <source>
        <dbReference type="ARBA" id="ARBA00022729"/>
    </source>
</evidence>
<dbReference type="Gene3D" id="2.70.170.10">
    <property type="entry name" value="Neurotransmitter-gated ion-channel ligand-binding domain"/>
    <property type="match status" value="1"/>
</dbReference>
<evidence type="ECO:0000259" key="18">
    <source>
        <dbReference type="Pfam" id="PF02932"/>
    </source>
</evidence>
<keyword evidence="1 16" id="KW-0813">Transport</keyword>
<evidence type="ECO:0000256" key="7">
    <source>
        <dbReference type="ARBA" id="ARBA00023065"/>
    </source>
</evidence>
<evidence type="ECO:0000256" key="12">
    <source>
        <dbReference type="ARBA" id="ARBA00023214"/>
    </source>
</evidence>
<dbReference type="PRINTS" id="PR00252">
    <property type="entry name" value="NRIONCHANNEL"/>
</dbReference>
<dbReference type="CDD" id="cd19049">
    <property type="entry name" value="LGIC_TM_anion"/>
    <property type="match status" value="1"/>
</dbReference>
<dbReference type="InterPro" id="IPR036719">
    <property type="entry name" value="Neuro-gated_channel_TM_sf"/>
</dbReference>
<evidence type="ECO:0000256" key="14">
    <source>
        <dbReference type="ARBA" id="ARBA00023303"/>
    </source>
</evidence>
<protein>
    <recommendedName>
        <fullName evidence="21">Glycine receptor subunit alpha-2</fullName>
    </recommendedName>
</protein>
<keyword evidence="3 16" id="KW-0812">Transmembrane</keyword>
<dbReference type="GO" id="GO:0005230">
    <property type="term" value="F:extracellular ligand-gated monoatomic ion channel activity"/>
    <property type="evidence" value="ECO:0007669"/>
    <property type="project" value="InterPro"/>
</dbReference>
<dbReference type="PRINTS" id="PR00253">
    <property type="entry name" value="GABAARECEPTR"/>
</dbReference>
<keyword evidence="8 16" id="KW-0472">Membrane</keyword>
<keyword evidence="5 16" id="KW-1133">Transmembrane helix</keyword>
<keyword evidence="4" id="KW-0732">Signal</keyword>
<keyword evidence="12" id="KW-0868">Chloride</keyword>
<evidence type="ECO:0000313" key="20">
    <source>
        <dbReference type="Proteomes" id="UP001186944"/>
    </source>
</evidence>
<evidence type="ECO:0000256" key="9">
    <source>
        <dbReference type="ARBA" id="ARBA00023157"/>
    </source>
</evidence>
<keyword evidence="10" id="KW-0869">Chloride channel</keyword>
<evidence type="ECO:0000256" key="3">
    <source>
        <dbReference type="ARBA" id="ARBA00022692"/>
    </source>
</evidence>
<evidence type="ECO:0000256" key="10">
    <source>
        <dbReference type="ARBA" id="ARBA00023173"/>
    </source>
</evidence>
<dbReference type="PANTHER" id="PTHR18945">
    <property type="entry name" value="NEUROTRANSMITTER GATED ION CHANNEL"/>
    <property type="match status" value="1"/>
</dbReference>
<accession>A0AA89C4D7</accession>
<evidence type="ECO:0000256" key="11">
    <source>
        <dbReference type="ARBA" id="ARBA00023180"/>
    </source>
</evidence>
<keyword evidence="6" id="KW-0770">Synapse</keyword>
<dbReference type="PROSITE" id="PS00236">
    <property type="entry name" value="NEUROTR_ION_CHANNEL"/>
    <property type="match status" value="1"/>
</dbReference>
<dbReference type="GO" id="GO:0005254">
    <property type="term" value="F:chloride channel activity"/>
    <property type="evidence" value="ECO:0007669"/>
    <property type="project" value="UniProtKB-KW"/>
</dbReference>
<feature type="transmembrane region" description="Helical" evidence="16">
    <location>
        <begin position="304"/>
        <end position="325"/>
    </location>
</feature>
<comment type="caution">
    <text evidence="19">The sequence shown here is derived from an EMBL/GenBank/DDBJ whole genome shotgun (WGS) entry which is preliminary data.</text>
</comment>
<dbReference type="SUPFAM" id="SSF90112">
    <property type="entry name" value="Neurotransmitter-gated ion-channel transmembrane pore"/>
    <property type="match status" value="1"/>
</dbReference>
<feature type="domain" description="Neurotransmitter-gated ion-channel ligand-binding" evidence="17">
    <location>
        <begin position="66"/>
        <end position="246"/>
    </location>
</feature>
<evidence type="ECO:0000256" key="1">
    <source>
        <dbReference type="ARBA" id="ARBA00022448"/>
    </source>
</evidence>
<sequence length="434" mass="49873">MTIQTDSMAQGPNKHIDGYVNGYKDRRQTKYSPFSVGCSELCYHTKRPTEIQRRQVVGALSSLKREEILNDLIRRHDSRIPPVFASGDPATIRAQLYILSVYAIDDYTMDFKMTFFLRLRWYDPRLTFPDGNVSRLELDTGTMSKIWVPDLYIVNEKKADVHDVTVPNKLMHIYPDGLVVYSMRVTGQFACDMNLLKYPFDSQKCDVRMESYGYSMETILFRWQDVAAMTSPKMKLPQFGLEGLTNYICDVQYAGVNFTCIGLSLQLGRRYGFHIIQIYVPSILIVLLSWVSFWLNIDAIPARISLGLLTILTMTTQSSGARASLPKVSYVKAIDVWMAMCLIFVFLALIEFAYVNVLARVEKRRKESLKDLPMMLKMSADDGPKEEKKPVLSAASREKARTVDRVSRILFPSVFLGFNIVYWTTYMIWEPKET</sequence>
<feature type="transmembrane region" description="Helical" evidence="16">
    <location>
        <begin position="409"/>
        <end position="429"/>
    </location>
</feature>
<dbReference type="InterPro" id="IPR006029">
    <property type="entry name" value="Neurotrans-gated_channel_TM"/>
</dbReference>
<dbReference type="Gene3D" id="1.20.58.390">
    <property type="entry name" value="Neurotransmitter-gated ion-channel transmembrane domain"/>
    <property type="match status" value="1"/>
</dbReference>
<dbReference type="Pfam" id="PF02932">
    <property type="entry name" value="Neur_chan_memb"/>
    <property type="match status" value="1"/>
</dbReference>
<name>A0AA89C4D7_PINIB</name>
<evidence type="ECO:0000256" key="2">
    <source>
        <dbReference type="ARBA" id="ARBA00022475"/>
    </source>
</evidence>
<reference evidence="19" key="1">
    <citation type="submission" date="2019-08" db="EMBL/GenBank/DDBJ databases">
        <title>The improved chromosome-level genome for the pearl oyster Pinctada fucata martensii using PacBio sequencing and Hi-C.</title>
        <authorList>
            <person name="Zheng Z."/>
        </authorList>
    </citation>
    <scope>NUCLEOTIDE SEQUENCE</scope>
    <source>
        <strain evidence="19">ZZ-2019</strain>
        <tissue evidence="19">Adductor muscle</tissue>
    </source>
</reference>
<evidence type="ECO:0000256" key="13">
    <source>
        <dbReference type="ARBA" id="ARBA00023257"/>
    </source>
</evidence>
<gene>
    <name evidence="19" type="ORF">FSP39_022065</name>
</gene>
<evidence type="ECO:0000256" key="15">
    <source>
        <dbReference type="ARBA" id="ARBA00034104"/>
    </source>
</evidence>
<feature type="transmembrane region" description="Helical" evidence="16">
    <location>
        <begin position="337"/>
        <end position="359"/>
    </location>
</feature>
<dbReference type="GO" id="GO:0004888">
    <property type="term" value="F:transmembrane signaling receptor activity"/>
    <property type="evidence" value="ECO:0007669"/>
    <property type="project" value="InterPro"/>
</dbReference>
<evidence type="ECO:0000259" key="17">
    <source>
        <dbReference type="Pfam" id="PF02931"/>
    </source>
</evidence>
<dbReference type="InterPro" id="IPR038050">
    <property type="entry name" value="Neuro_actylchol_rec"/>
</dbReference>
<keyword evidence="20" id="KW-1185">Reference proteome</keyword>
<comment type="subcellular location">
    <subcellularLocation>
        <location evidence="15">Postsynaptic cell membrane</location>
        <topology evidence="15">Multi-pass membrane protein</topology>
    </subcellularLocation>
</comment>
<dbReference type="InterPro" id="IPR018000">
    <property type="entry name" value="Neurotransmitter_ion_chnl_CS"/>
</dbReference>